<dbReference type="Proteomes" id="UP000183945">
    <property type="component" value="Unassembled WGS sequence"/>
</dbReference>
<accession>A0A1M5JUR7</accession>
<dbReference type="InterPro" id="IPR036583">
    <property type="entry name" value="23S_rRNA_IVS_sf"/>
</dbReference>
<organism evidence="1 2">
    <name type="scientific">Salegentibacter echinorum</name>
    <dbReference type="NCBI Taxonomy" id="1073325"/>
    <lineage>
        <taxon>Bacteria</taxon>
        <taxon>Pseudomonadati</taxon>
        <taxon>Bacteroidota</taxon>
        <taxon>Flavobacteriia</taxon>
        <taxon>Flavobacteriales</taxon>
        <taxon>Flavobacteriaceae</taxon>
        <taxon>Salegentibacter</taxon>
    </lineage>
</organism>
<dbReference type="RefSeq" id="WP_072880842.1">
    <property type="nucleotide sequence ID" value="NZ_FQVT01000012.1"/>
</dbReference>
<dbReference type="STRING" id="1073325.SAMN05444483_11243"/>
<proteinExistence type="predicted"/>
<dbReference type="AlphaFoldDB" id="A0A1M5JUR7"/>
<dbReference type="Gene3D" id="1.20.1440.60">
    <property type="entry name" value="23S rRNA-intervening sequence"/>
    <property type="match status" value="1"/>
</dbReference>
<dbReference type="PANTHER" id="PTHR38471">
    <property type="entry name" value="FOUR HELIX BUNDLE PROTEIN"/>
    <property type="match status" value="1"/>
</dbReference>
<evidence type="ECO:0000313" key="2">
    <source>
        <dbReference type="Proteomes" id="UP000183945"/>
    </source>
</evidence>
<dbReference type="OrthoDB" id="5515766at2"/>
<dbReference type="EMBL" id="FQVT01000012">
    <property type="protein sequence ID" value="SHG44009.1"/>
    <property type="molecule type" value="Genomic_DNA"/>
</dbReference>
<reference evidence="2" key="1">
    <citation type="submission" date="2016-11" db="EMBL/GenBank/DDBJ databases">
        <authorList>
            <person name="Varghese N."/>
            <person name="Submissions S."/>
        </authorList>
    </citation>
    <scope>NUCLEOTIDE SEQUENCE [LARGE SCALE GENOMIC DNA]</scope>
    <source>
        <strain evidence="2">DSM 24579</strain>
    </source>
</reference>
<dbReference type="CDD" id="cd16377">
    <property type="entry name" value="23S_rRNA_IVP_like"/>
    <property type="match status" value="1"/>
</dbReference>
<dbReference type="InterPro" id="IPR012657">
    <property type="entry name" value="23S_rRNA-intervening_sequence"/>
</dbReference>
<dbReference type="Pfam" id="PF05635">
    <property type="entry name" value="23S_rRNA_IVP"/>
    <property type="match status" value="1"/>
</dbReference>
<dbReference type="PANTHER" id="PTHR38471:SF2">
    <property type="entry name" value="FOUR HELIX BUNDLE PROTEIN"/>
    <property type="match status" value="1"/>
</dbReference>
<dbReference type="NCBIfam" id="TIGR02436">
    <property type="entry name" value="four helix bundle protein"/>
    <property type="match status" value="1"/>
</dbReference>
<protein>
    <submittedName>
        <fullName evidence="1">Four helix bundle protein</fullName>
    </submittedName>
</protein>
<name>A0A1M5JUR7_SALEC</name>
<sequence length="131" mass="15087">MGKIEKFEDIEAWQLARIICQKINTLFTNTALGKNFALRDQMERSSGSIMDNIAEGFGRGGNKEFHNFLSFSKGSTAELRSQLYRALDKSLINEIQFDELKSECLKTENKIGAFMFYLRKTEMKGQKFKKP</sequence>
<evidence type="ECO:0000313" key="1">
    <source>
        <dbReference type="EMBL" id="SHG44009.1"/>
    </source>
</evidence>
<keyword evidence="2" id="KW-1185">Reference proteome</keyword>
<dbReference type="SUPFAM" id="SSF158446">
    <property type="entry name" value="IVS-encoded protein-like"/>
    <property type="match status" value="1"/>
</dbReference>
<gene>
    <name evidence="1" type="ORF">SAMN05444483_11243</name>
</gene>